<proteinExistence type="predicted"/>
<protein>
    <submittedName>
        <fullName evidence="1">Uncharacterized protein</fullName>
    </submittedName>
</protein>
<organism evidence="1">
    <name type="scientific">Podoviridae sp. ctsUe5</name>
    <dbReference type="NCBI Taxonomy" id="2827750"/>
    <lineage>
        <taxon>Viruses</taxon>
        <taxon>Duplodnaviria</taxon>
        <taxon>Heunggongvirae</taxon>
        <taxon>Uroviricota</taxon>
        <taxon>Caudoviricetes</taxon>
    </lineage>
</organism>
<dbReference type="EMBL" id="BK032536">
    <property type="protein sequence ID" value="DAF46357.1"/>
    <property type="molecule type" value="Genomic_DNA"/>
</dbReference>
<name>A0A8S5S5N8_9CAUD</name>
<sequence>MTEMEEIKVMLADMNKKLDRVILQNKIAMNTKYGSPVKQEKESEYPAYIIKHKAIKDFILYLKSKSYDYYGDNLFKYMEEFERIEPAPAKQEKEEHDKGCMDIIRYNAIKDFIYFVKCKEAGVYAPIIKTFVTSYERLLKSLEEFEFNEAHMQDL</sequence>
<evidence type="ECO:0000313" key="1">
    <source>
        <dbReference type="EMBL" id="DAF46357.1"/>
    </source>
</evidence>
<accession>A0A8S5S5N8</accession>
<reference evidence="1" key="1">
    <citation type="journal article" date="2021" name="Proc. Natl. Acad. Sci. U.S.A.">
        <title>A Catalog of Tens of Thousands of Viruses from Human Metagenomes Reveals Hidden Associations with Chronic Diseases.</title>
        <authorList>
            <person name="Tisza M.J."/>
            <person name="Buck C.B."/>
        </authorList>
    </citation>
    <scope>NUCLEOTIDE SEQUENCE</scope>
    <source>
        <strain evidence="1">CtsUe5</strain>
    </source>
</reference>